<protein>
    <submittedName>
        <fullName evidence="2">Carbohydrate-binding module family 13 protein</fullName>
    </submittedName>
</protein>
<dbReference type="HOGENOM" id="CLU_3112058_0_0_1"/>
<accession>A0A0C3RPK5</accession>
<dbReference type="SUPFAM" id="SSF50370">
    <property type="entry name" value="Ricin B-like lectins"/>
    <property type="match status" value="1"/>
</dbReference>
<dbReference type="Pfam" id="PF14200">
    <property type="entry name" value="RicinB_lectin_2"/>
    <property type="match status" value="1"/>
</dbReference>
<feature type="non-terminal residue" evidence="2">
    <location>
        <position position="1"/>
    </location>
</feature>
<dbReference type="EMBL" id="KN840788">
    <property type="protein sequence ID" value="KIP01456.1"/>
    <property type="molecule type" value="Genomic_DNA"/>
</dbReference>
<dbReference type="Gene3D" id="2.80.10.50">
    <property type="match status" value="1"/>
</dbReference>
<keyword evidence="3" id="KW-1185">Reference proteome</keyword>
<evidence type="ECO:0000259" key="1">
    <source>
        <dbReference type="Pfam" id="PF14200"/>
    </source>
</evidence>
<evidence type="ECO:0000313" key="3">
    <source>
        <dbReference type="Proteomes" id="UP000053257"/>
    </source>
</evidence>
<name>A0A0C3RPK5_PHLG1</name>
<dbReference type="Proteomes" id="UP000053257">
    <property type="component" value="Unassembled WGS sequence"/>
</dbReference>
<proteinExistence type="predicted"/>
<dbReference type="OrthoDB" id="3228793at2759"/>
<feature type="non-terminal residue" evidence="2">
    <location>
        <position position="51"/>
    </location>
</feature>
<feature type="domain" description="Ricin B lectin" evidence="1">
    <location>
        <begin position="2"/>
        <end position="49"/>
    </location>
</feature>
<gene>
    <name evidence="2" type="ORF">PHLGIDRAFT_48125</name>
</gene>
<dbReference type="AlphaFoldDB" id="A0A0C3RPK5"/>
<evidence type="ECO:0000313" key="2">
    <source>
        <dbReference type="EMBL" id="KIP01456.1"/>
    </source>
</evidence>
<dbReference type="InterPro" id="IPR000772">
    <property type="entry name" value="Ricin_B_lectin"/>
</dbReference>
<sequence length="51" mass="5420">PGVYSLINARSGTAADLHGGDHRSLIGYTSHGGKNQQWKFEPLGDGYSICS</sequence>
<dbReference type="InterPro" id="IPR035992">
    <property type="entry name" value="Ricin_B-like_lectins"/>
</dbReference>
<organism evidence="2 3">
    <name type="scientific">Phlebiopsis gigantea (strain 11061_1 CR5-6)</name>
    <name type="common">White-rot fungus</name>
    <name type="synonym">Peniophora gigantea</name>
    <dbReference type="NCBI Taxonomy" id="745531"/>
    <lineage>
        <taxon>Eukaryota</taxon>
        <taxon>Fungi</taxon>
        <taxon>Dikarya</taxon>
        <taxon>Basidiomycota</taxon>
        <taxon>Agaricomycotina</taxon>
        <taxon>Agaricomycetes</taxon>
        <taxon>Polyporales</taxon>
        <taxon>Phanerochaetaceae</taxon>
        <taxon>Phlebiopsis</taxon>
    </lineage>
</organism>
<reference evidence="2 3" key="1">
    <citation type="journal article" date="2014" name="PLoS Genet.">
        <title>Analysis of the Phlebiopsis gigantea genome, transcriptome and secretome provides insight into its pioneer colonization strategies of wood.</title>
        <authorList>
            <person name="Hori C."/>
            <person name="Ishida T."/>
            <person name="Igarashi K."/>
            <person name="Samejima M."/>
            <person name="Suzuki H."/>
            <person name="Master E."/>
            <person name="Ferreira P."/>
            <person name="Ruiz-Duenas F.J."/>
            <person name="Held B."/>
            <person name="Canessa P."/>
            <person name="Larrondo L.F."/>
            <person name="Schmoll M."/>
            <person name="Druzhinina I.S."/>
            <person name="Kubicek C.P."/>
            <person name="Gaskell J.A."/>
            <person name="Kersten P."/>
            <person name="St John F."/>
            <person name="Glasner J."/>
            <person name="Sabat G."/>
            <person name="Splinter BonDurant S."/>
            <person name="Syed K."/>
            <person name="Yadav J."/>
            <person name="Mgbeahuruike A.C."/>
            <person name="Kovalchuk A."/>
            <person name="Asiegbu F.O."/>
            <person name="Lackner G."/>
            <person name="Hoffmeister D."/>
            <person name="Rencoret J."/>
            <person name="Gutierrez A."/>
            <person name="Sun H."/>
            <person name="Lindquist E."/>
            <person name="Barry K."/>
            <person name="Riley R."/>
            <person name="Grigoriev I.V."/>
            <person name="Henrissat B."/>
            <person name="Kues U."/>
            <person name="Berka R.M."/>
            <person name="Martinez A.T."/>
            <person name="Covert S.F."/>
            <person name="Blanchette R.A."/>
            <person name="Cullen D."/>
        </authorList>
    </citation>
    <scope>NUCLEOTIDE SEQUENCE [LARGE SCALE GENOMIC DNA]</scope>
    <source>
        <strain evidence="2 3">11061_1 CR5-6</strain>
    </source>
</reference>